<protein>
    <submittedName>
        <fullName evidence="2">Uncharacterized protein</fullName>
    </submittedName>
</protein>
<name>A0ABU5ZLV5_9BACL</name>
<comment type="caution">
    <text evidence="2">The sequence shown here is derived from an EMBL/GenBank/DDBJ whole genome shotgun (WGS) entry which is preliminary data.</text>
</comment>
<keyword evidence="3" id="KW-1185">Reference proteome</keyword>
<feature type="transmembrane region" description="Helical" evidence="1">
    <location>
        <begin position="132"/>
        <end position="153"/>
    </location>
</feature>
<feature type="transmembrane region" description="Helical" evidence="1">
    <location>
        <begin position="12"/>
        <end position="31"/>
    </location>
</feature>
<dbReference type="EMBL" id="JAYJLD010000037">
    <property type="protein sequence ID" value="MEB3103494.1"/>
    <property type="molecule type" value="Genomic_DNA"/>
</dbReference>
<accession>A0ABU5ZLV5</accession>
<gene>
    <name evidence="2" type="ORF">VF724_17815</name>
</gene>
<dbReference type="Proteomes" id="UP001310386">
    <property type="component" value="Unassembled WGS sequence"/>
</dbReference>
<sequence>MRETVGQRVLQYGLGILWLLDGLLQSQPLMFTTDFYALYPPNIMESLLQSATDGQPAWLAHLMELGIRMWAYAPVLFNIGAVVLQVAIGLCLLIGRSRKFIRAGLWVSIIWGIVIWIFGEGLGGLLADSPNYWDGFPGAAALYVIGAIFLLLPDKHWHSGLAARILQAGMGMYWLAMSIFQALPSSGYWNSDALATQMANAASLPQPHFLSAPIESFVYLTGDQPVLWNAILTLVLLLLAAVYLSGGFSRGVLWLSMLWLFWSWWFGQDFGGIFSGMGTDFNSIPVLALFTLAAWNVDGGTAAAKPAVLKIRFR</sequence>
<proteinExistence type="predicted"/>
<feature type="transmembrane region" description="Helical" evidence="1">
    <location>
        <begin position="287"/>
        <end position="308"/>
    </location>
</feature>
<evidence type="ECO:0000313" key="2">
    <source>
        <dbReference type="EMBL" id="MEB3103494.1"/>
    </source>
</evidence>
<keyword evidence="1" id="KW-0472">Membrane</keyword>
<feature type="transmembrane region" description="Helical" evidence="1">
    <location>
        <begin position="165"/>
        <end position="183"/>
    </location>
</feature>
<keyword evidence="1" id="KW-1133">Transmembrane helix</keyword>
<reference evidence="2" key="1">
    <citation type="submission" date="2023-12" db="EMBL/GenBank/DDBJ databases">
        <title>Fervidustalea candida gen. nov., sp. nov., a novel member of the family Paenibacillaceae isolated from a geothermal area.</title>
        <authorList>
            <person name="Li W.-J."/>
            <person name="Jiao J.-Y."/>
            <person name="Chen Y."/>
        </authorList>
    </citation>
    <scope>NUCLEOTIDE SEQUENCE</scope>
    <source>
        <strain evidence="2">SYSU GA230002</strain>
    </source>
</reference>
<dbReference type="RefSeq" id="WP_371755620.1">
    <property type="nucleotide sequence ID" value="NZ_JAYJLD010000037.1"/>
</dbReference>
<feature type="transmembrane region" description="Helical" evidence="1">
    <location>
        <begin position="226"/>
        <end position="244"/>
    </location>
</feature>
<keyword evidence="1" id="KW-0812">Transmembrane</keyword>
<feature type="transmembrane region" description="Helical" evidence="1">
    <location>
        <begin position="105"/>
        <end position="126"/>
    </location>
</feature>
<feature type="transmembrane region" description="Helical" evidence="1">
    <location>
        <begin position="69"/>
        <end position="93"/>
    </location>
</feature>
<organism evidence="2 3">
    <name type="scientific">Ferviditalea candida</name>
    <dbReference type="NCBI Taxonomy" id="3108399"/>
    <lineage>
        <taxon>Bacteria</taxon>
        <taxon>Bacillati</taxon>
        <taxon>Bacillota</taxon>
        <taxon>Bacilli</taxon>
        <taxon>Bacillales</taxon>
        <taxon>Paenibacillaceae</taxon>
        <taxon>Ferviditalea</taxon>
    </lineage>
</organism>
<feature type="transmembrane region" description="Helical" evidence="1">
    <location>
        <begin position="251"/>
        <end position="267"/>
    </location>
</feature>
<evidence type="ECO:0000313" key="3">
    <source>
        <dbReference type="Proteomes" id="UP001310386"/>
    </source>
</evidence>
<evidence type="ECO:0000256" key="1">
    <source>
        <dbReference type="SAM" id="Phobius"/>
    </source>
</evidence>